<comment type="caution">
    <text evidence="1">The sequence shown here is derived from an EMBL/GenBank/DDBJ whole genome shotgun (WGS) entry which is preliminary data.</text>
</comment>
<dbReference type="PANTHER" id="PTHR43434:SF1">
    <property type="entry name" value="PHOSPHOGLYCOLATE PHOSPHATASE"/>
    <property type="match status" value="1"/>
</dbReference>
<dbReference type="SFLD" id="SFLDS00003">
    <property type="entry name" value="Haloacid_Dehalogenase"/>
    <property type="match status" value="1"/>
</dbReference>
<protein>
    <submittedName>
        <fullName evidence="1">Phosphoglycolate phosphatase</fullName>
        <ecNumber evidence="1">3.1.3.18</ecNumber>
    </submittedName>
</protein>
<proteinExistence type="predicted"/>
<evidence type="ECO:0000313" key="2">
    <source>
        <dbReference type="Proteomes" id="UP000559117"/>
    </source>
</evidence>
<dbReference type="InterPro" id="IPR041492">
    <property type="entry name" value="HAD_2"/>
</dbReference>
<keyword evidence="1" id="KW-0378">Hydrolase</keyword>
<dbReference type="SFLD" id="SFLDG01129">
    <property type="entry name" value="C1.5:_HAD__Beta-PGM__Phosphata"/>
    <property type="match status" value="1"/>
</dbReference>
<dbReference type="GO" id="GO:0005829">
    <property type="term" value="C:cytosol"/>
    <property type="evidence" value="ECO:0007669"/>
    <property type="project" value="TreeGrafter"/>
</dbReference>
<dbReference type="GO" id="GO:0008967">
    <property type="term" value="F:phosphoglycolate phosphatase activity"/>
    <property type="evidence" value="ECO:0007669"/>
    <property type="project" value="UniProtKB-EC"/>
</dbReference>
<keyword evidence="2" id="KW-1185">Reference proteome</keyword>
<sequence>MSYNTYLFDFDYTLANSEKGIVMCFEKLFKQYNYPKQSTTAIASTIGLSMPKAISILTGETDPVIIKNLQNAYRKFSDIHMTPNTFLYPESIPTLKKLKTAGYNIGIVSNKTAHRISQTLNEAKIDDLIDIIIGTEEAKEPKPSAKPLIQALNHFSINAASALYIGDSTIDAQTAQNASVDFAAVLTGQTGKKDFAAFKCIKIMDSLSEL</sequence>
<dbReference type="GO" id="GO:0006281">
    <property type="term" value="P:DNA repair"/>
    <property type="evidence" value="ECO:0007669"/>
    <property type="project" value="TreeGrafter"/>
</dbReference>
<reference evidence="1 2" key="1">
    <citation type="submission" date="2020-08" db="EMBL/GenBank/DDBJ databases">
        <title>Genomic Encyclopedia of Type Strains, Phase IV (KMG-IV): sequencing the most valuable type-strain genomes for metagenomic binning, comparative biology and taxonomic classification.</title>
        <authorList>
            <person name="Goeker M."/>
        </authorList>
    </citation>
    <scope>NUCLEOTIDE SEQUENCE [LARGE SCALE GENOMIC DNA]</scope>
    <source>
        <strain evidence="1 2">DSM 24661</strain>
    </source>
</reference>
<evidence type="ECO:0000313" key="1">
    <source>
        <dbReference type="EMBL" id="MBB5335325.1"/>
    </source>
</evidence>
<dbReference type="InterPro" id="IPR023214">
    <property type="entry name" value="HAD_sf"/>
</dbReference>
<dbReference type="SUPFAM" id="SSF56784">
    <property type="entry name" value="HAD-like"/>
    <property type="match status" value="1"/>
</dbReference>
<name>A0A840US12_9FIRM</name>
<gene>
    <name evidence="1" type="ORF">HNR32_000445</name>
</gene>
<dbReference type="InterPro" id="IPR023198">
    <property type="entry name" value="PGP-like_dom2"/>
</dbReference>
<dbReference type="Pfam" id="PF13419">
    <property type="entry name" value="HAD_2"/>
    <property type="match status" value="1"/>
</dbReference>
<dbReference type="NCBIfam" id="TIGR01662">
    <property type="entry name" value="HAD-SF-IIIA"/>
    <property type="match status" value="1"/>
</dbReference>
<dbReference type="Gene3D" id="3.40.50.1000">
    <property type="entry name" value="HAD superfamily/HAD-like"/>
    <property type="match status" value="1"/>
</dbReference>
<dbReference type="NCBIfam" id="TIGR01549">
    <property type="entry name" value="HAD-SF-IA-v1"/>
    <property type="match status" value="1"/>
</dbReference>
<organism evidence="1 2">
    <name type="scientific">Pectinatus brassicae</name>
    <dbReference type="NCBI Taxonomy" id="862415"/>
    <lineage>
        <taxon>Bacteria</taxon>
        <taxon>Bacillati</taxon>
        <taxon>Bacillota</taxon>
        <taxon>Negativicutes</taxon>
        <taxon>Selenomonadales</taxon>
        <taxon>Selenomonadaceae</taxon>
        <taxon>Pectinatus</taxon>
    </lineage>
</organism>
<accession>A0A840US12</accession>
<dbReference type="InterPro" id="IPR006549">
    <property type="entry name" value="HAD-SF_hydro_IIIA"/>
</dbReference>
<dbReference type="InterPro" id="IPR036412">
    <property type="entry name" value="HAD-like_sf"/>
</dbReference>
<dbReference type="Proteomes" id="UP000559117">
    <property type="component" value="Unassembled WGS sequence"/>
</dbReference>
<dbReference type="EC" id="3.1.3.18" evidence="1"/>
<dbReference type="AlphaFoldDB" id="A0A840US12"/>
<dbReference type="InterPro" id="IPR006439">
    <property type="entry name" value="HAD-SF_hydro_IA"/>
</dbReference>
<dbReference type="EMBL" id="JACHFH010000003">
    <property type="protein sequence ID" value="MBB5335325.1"/>
    <property type="molecule type" value="Genomic_DNA"/>
</dbReference>
<dbReference type="InterPro" id="IPR050155">
    <property type="entry name" value="HAD-like_hydrolase_sf"/>
</dbReference>
<dbReference type="Gene3D" id="1.10.150.240">
    <property type="entry name" value="Putative phosphatase, domain 2"/>
    <property type="match status" value="1"/>
</dbReference>
<dbReference type="RefSeq" id="WP_183859198.1">
    <property type="nucleotide sequence ID" value="NZ_JACHFH010000003.1"/>
</dbReference>
<dbReference type="PANTHER" id="PTHR43434">
    <property type="entry name" value="PHOSPHOGLYCOLATE PHOSPHATASE"/>
    <property type="match status" value="1"/>
</dbReference>